<dbReference type="Gene3D" id="1.20.120.1630">
    <property type="match status" value="1"/>
</dbReference>
<reference evidence="2" key="1">
    <citation type="submission" date="2020-07" db="EMBL/GenBank/DDBJ databases">
        <authorList>
            <person name="Nieuwenhuis M."/>
            <person name="Van De Peppel L.J.J."/>
        </authorList>
    </citation>
    <scope>NUCLEOTIDE SEQUENCE</scope>
    <source>
        <strain evidence="2">AP01</strain>
        <tissue evidence="2">Mycelium</tissue>
    </source>
</reference>
<accession>A0A9P7GCZ3</accession>
<keyword evidence="3" id="KW-1185">Reference proteome</keyword>
<dbReference type="GO" id="GO:0016020">
    <property type="term" value="C:membrane"/>
    <property type="evidence" value="ECO:0007669"/>
    <property type="project" value="TreeGrafter"/>
</dbReference>
<dbReference type="Proteomes" id="UP000775547">
    <property type="component" value="Unassembled WGS sequence"/>
</dbReference>
<dbReference type="AlphaFoldDB" id="A0A9P7GCZ3"/>
<dbReference type="EMBL" id="JABCKV010000010">
    <property type="protein sequence ID" value="KAG5647329.1"/>
    <property type="molecule type" value="Genomic_DNA"/>
</dbReference>
<dbReference type="PANTHER" id="PTHR32251">
    <property type="entry name" value="3-OXO-5-ALPHA-STEROID 4-DEHYDROGENASE"/>
    <property type="match status" value="1"/>
</dbReference>
<evidence type="ECO:0000313" key="3">
    <source>
        <dbReference type="Proteomes" id="UP000775547"/>
    </source>
</evidence>
<feature type="transmembrane region" description="Helical" evidence="1">
    <location>
        <begin position="106"/>
        <end position="128"/>
    </location>
</feature>
<dbReference type="Pfam" id="PF06966">
    <property type="entry name" value="DUF1295"/>
    <property type="match status" value="1"/>
</dbReference>
<dbReference type="InterPro" id="IPR010721">
    <property type="entry name" value="UstE-like"/>
</dbReference>
<dbReference type="PANTHER" id="PTHR32251:SF15">
    <property type="entry name" value="3-OXO-5-ALPHA-STEROID 4-DEHYDROGENASE (DUF1295)"/>
    <property type="match status" value="1"/>
</dbReference>
<dbReference type="OrthoDB" id="67965at2759"/>
<keyword evidence="1" id="KW-0472">Membrane</keyword>
<feature type="transmembrane region" description="Helical" evidence="1">
    <location>
        <begin position="148"/>
        <end position="167"/>
    </location>
</feature>
<gene>
    <name evidence="2" type="ORF">DXG03_000397</name>
</gene>
<proteinExistence type="predicted"/>
<protein>
    <recommendedName>
        <fullName evidence="4">Steroid 5-alpha reductase C-terminal domain-containing protein</fullName>
    </recommendedName>
</protein>
<keyword evidence="1" id="KW-1133">Transmembrane helix</keyword>
<evidence type="ECO:0008006" key="4">
    <source>
        <dbReference type="Google" id="ProtNLM"/>
    </source>
</evidence>
<reference evidence="2" key="2">
    <citation type="submission" date="2021-10" db="EMBL/GenBank/DDBJ databases">
        <title>Phylogenomics reveals ancestral predisposition of the termite-cultivated fungus Termitomyces towards a domesticated lifestyle.</title>
        <authorList>
            <person name="Auxier B."/>
            <person name="Grum-Grzhimaylo A."/>
            <person name="Cardenas M.E."/>
            <person name="Lodge J.D."/>
            <person name="Laessoe T."/>
            <person name="Pedersen O."/>
            <person name="Smith M.E."/>
            <person name="Kuyper T.W."/>
            <person name="Franco-Molano E.A."/>
            <person name="Baroni T.J."/>
            <person name="Aanen D.K."/>
        </authorList>
    </citation>
    <scope>NUCLEOTIDE SEQUENCE</scope>
    <source>
        <strain evidence="2">AP01</strain>
        <tissue evidence="2">Mycelium</tissue>
    </source>
</reference>
<dbReference type="PROSITE" id="PS50244">
    <property type="entry name" value="S5A_REDUCTASE"/>
    <property type="match status" value="1"/>
</dbReference>
<organism evidence="2 3">
    <name type="scientific">Asterophora parasitica</name>
    <dbReference type="NCBI Taxonomy" id="117018"/>
    <lineage>
        <taxon>Eukaryota</taxon>
        <taxon>Fungi</taxon>
        <taxon>Dikarya</taxon>
        <taxon>Basidiomycota</taxon>
        <taxon>Agaricomycotina</taxon>
        <taxon>Agaricomycetes</taxon>
        <taxon>Agaricomycetidae</taxon>
        <taxon>Agaricales</taxon>
        <taxon>Tricholomatineae</taxon>
        <taxon>Lyophyllaceae</taxon>
        <taxon>Asterophora</taxon>
    </lineage>
</organism>
<evidence type="ECO:0000313" key="2">
    <source>
        <dbReference type="EMBL" id="KAG5647329.1"/>
    </source>
</evidence>
<comment type="caution">
    <text evidence="2">The sequence shown here is derived from an EMBL/GenBank/DDBJ whole genome shotgun (WGS) entry which is preliminary data.</text>
</comment>
<name>A0A9P7GCZ3_9AGAR</name>
<evidence type="ECO:0000256" key="1">
    <source>
        <dbReference type="SAM" id="Phobius"/>
    </source>
</evidence>
<keyword evidence="1" id="KW-0812">Transmembrane</keyword>
<feature type="transmembrane region" description="Helical" evidence="1">
    <location>
        <begin position="75"/>
        <end position="94"/>
    </location>
</feature>
<sequence>MASPASKLHDHVSRIKRPSPLGSTIFVGLRLVEPFLQYAILGQNLGSALITRFGGHVVPLGTPIDNVIGLSPYRLLLLLMSVSCSLKQVFWLLVIGEQEMPLTKAFPILIGNAVINSVNSFLFIWSFTSAASGGAQSFSEDGFPPTPLVVGTVVYVLGTVIEVLSEVQRKRFKDDPRNKGKNYAGGLFSLARHINYTGHLLMRAGWALASSGWIWSGIIALSTFRDFALRGIPVLDHYCQSRVRSTHCIMSAKELLIYTIKPVRGVMDSLQEGRTDPDVPGLILMKK</sequence>